<dbReference type="AlphaFoldDB" id="A0A0J9VA08"/>
<dbReference type="KEGG" id="fox:FOXG_08850"/>
<evidence type="ECO:0000313" key="2">
    <source>
        <dbReference type="Proteomes" id="UP000009097"/>
    </source>
</evidence>
<evidence type="ECO:0000313" key="1">
    <source>
        <dbReference type="EMBL" id="KNB07776.1"/>
    </source>
</evidence>
<dbReference type="RefSeq" id="XP_018245821.1">
    <property type="nucleotide sequence ID" value="XM_018387876.1"/>
</dbReference>
<reference evidence="1" key="2">
    <citation type="journal article" date="2010" name="Nature">
        <title>Comparative genomics reveals mobile pathogenicity chromosomes in Fusarium.</title>
        <authorList>
            <person name="Ma L.J."/>
            <person name="van der Does H.C."/>
            <person name="Borkovich K.A."/>
            <person name="Coleman J.J."/>
            <person name="Daboussi M.J."/>
            <person name="Di Pietro A."/>
            <person name="Dufresne M."/>
            <person name="Freitag M."/>
            <person name="Grabherr M."/>
            <person name="Henrissat B."/>
            <person name="Houterman P.M."/>
            <person name="Kang S."/>
            <person name="Shim W.B."/>
            <person name="Woloshuk C."/>
            <person name="Xie X."/>
            <person name="Xu J.R."/>
            <person name="Antoniw J."/>
            <person name="Baker S.E."/>
            <person name="Bluhm B.H."/>
            <person name="Breakspear A."/>
            <person name="Brown D.W."/>
            <person name="Butchko R.A."/>
            <person name="Chapman S."/>
            <person name="Coulson R."/>
            <person name="Coutinho P.M."/>
            <person name="Danchin E.G."/>
            <person name="Diener A."/>
            <person name="Gale L.R."/>
            <person name="Gardiner D.M."/>
            <person name="Goff S."/>
            <person name="Hammond-Kosack K.E."/>
            <person name="Hilburn K."/>
            <person name="Hua-Van A."/>
            <person name="Jonkers W."/>
            <person name="Kazan K."/>
            <person name="Kodira C.D."/>
            <person name="Koehrsen M."/>
            <person name="Kumar L."/>
            <person name="Lee Y.H."/>
            <person name="Li L."/>
            <person name="Manners J.M."/>
            <person name="Miranda-Saavedra D."/>
            <person name="Mukherjee M."/>
            <person name="Park G."/>
            <person name="Park J."/>
            <person name="Park S.Y."/>
            <person name="Proctor R.H."/>
            <person name="Regev A."/>
            <person name="Ruiz-Roldan M.C."/>
            <person name="Sain D."/>
            <person name="Sakthikumar S."/>
            <person name="Sykes S."/>
            <person name="Schwartz D.C."/>
            <person name="Turgeon B.G."/>
            <person name="Wapinski I."/>
            <person name="Yoder O."/>
            <person name="Young S."/>
            <person name="Zeng Q."/>
            <person name="Zhou S."/>
            <person name="Galagan J."/>
            <person name="Cuomo C.A."/>
            <person name="Kistler H.C."/>
            <person name="Rep M."/>
        </authorList>
    </citation>
    <scope>NUCLEOTIDE SEQUENCE [LARGE SCALE GENOMIC DNA]</scope>
    <source>
        <strain evidence="1">4287</strain>
    </source>
</reference>
<dbReference type="OrthoDB" id="9971407at2759"/>
<dbReference type="Proteomes" id="UP000009097">
    <property type="component" value="Unassembled WGS sequence"/>
</dbReference>
<organism evidence="1 2">
    <name type="scientific">Fusarium oxysporum f. sp. lycopersici (strain 4287 / CBS 123668 / FGSC 9935 / NRRL 34936)</name>
    <name type="common">Fusarium vascular wilt of tomato</name>
    <dbReference type="NCBI Taxonomy" id="426428"/>
    <lineage>
        <taxon>Eukaryota</taxon>
        <taxon>Fungi</taxon>
        <taxon>Dikarya</taxon>
        <taxon>Ascomycota</taxon>
        <taxon>Pezizomycotina</taxon>
        <taxon>Sordariomycetes</taxon>
        <taxon>Hypocreomycetidae</taxon>
        <taxon>Hypocreales</taxon>
        <taxon>Nectriaceae</taxon>
        <taxon>Fusarium</taxon>
        <taxon>Fusarium oxysporum species complex</taxon>
    </lineage>
</organism>
<dbReference type="VEuPathDB" id="FungiDB:FOXG_08850"/>
<sequence length="269" mass="29934">MRKEERKEGRKETVTSMKDARAETICQPKASKKCSLFSFFANLLIALKPFPLKAQTLDFCGGPDKSDYTLIQDPFLGDIDHGQPGITFETAYGEGGPRWFMVYQNGEDAKPYRAMKVSSNTTVFVDLTTSCSTFSGRLVRGNDIDFDGGAHNLGTWAEMNWQSYPLVYGGVSVIEGNDGPILLQSEDPNTPSMGFTEDIIPRAPKECRVKKDSGGMALKPTDKDGYDEATREFTKRQLDNQKVSIDKSYTATVMSHNGRFKIVFLHGNH</sequence>
<proteinExistence type="predicted"/>
<gene>
    <name evidence="1" type="ORF">FOXG_08850</name>
</gene>
<name>A0A0J9VA08_FUSO4</name>
<dbReference type="GeneID" id="28950457"/>
<dbReference type="EMBL" id="DS231705">
    <property type="protein sequence ID" value="KNB07776.1"/>
    <property type="molecule type" value="Genomic_DNA"/>
</dbReference>
<reference evidence="1" key="1">
    <citation type="submission" date="2007-04" db="EMBL/GenBank/DDBJ databases">
        <authorList>
            <consortium name="The Broad Institute Genome Sequencing Platform"/>
            <person name="Birren B."/>
            <person name="Lander E."/>
            <person name="Galagan J."/>
            <person name="Nusbaum C."/>
            <person name="Devon K."/>
            <person name="Ma L.-J."/>
            <person name="Jaffe D."/>
            <person name="Butler J."/>
            <person name="Alvarez P."/>
            <person name="Gnerre S."/>
            <person name="Grabherr M."/>
            <person name="Kleber M."/>
            <person name="Mauceli E."/>
            <person name="Brockman W."/>
            <person name="MacCallum I.A."/>
            <person name="Young S."/>
            <person name="LaButti K."/>
            <person name="DeCaprio D."/>
            <person name="Crawford M."/>
            <person name="Koehrsen M."/>
            <person name="Engels R."/>
            <person name="Montgomery P."/>
            <person name="Pearson M."/>
            <person name="Howarth C."/>
            <person name="Larson L."/>
            <person name="White J."/>
            <person name="O'Leary S."/>
            <person name="Kodira C."/>
            <person name="Zeng Q."/>
            <person name="Yandava C."/>
            <person name="Alvarado L."/>
            <person name="Kistler C."/>
            <person name="Shim W.-B."/>
            <person name="Kang S."/>
            <person name="Woloshuk C."/>
        </authorList>
    </citation>
    <scope>NUCLEOTIDE SEQUENCE</scope>
    <source>
        <strain evidence="1">4287</strain>
    </source>
</reference>
<accession>A0A0J9VA08</accession>
<protein>
    <submittedName>
        <fullName evidence="1">Uncharacterized protein</fullName>
    </submittedName>
</protein>